<dbReference type="SUPFAM" id="SSF47598">
    <property type="entry name" value="Ribbon-helix-helix"/>
    <property type="match status" value="1"/>
</dbReference>
<dbReference type="InterPro" id="IPR010985">
    <property type="entry name" value="Ribbon_hlx_hlx"/>
</dbReference>
<dbReference type="InterPro" id="IPR053853">
    <property type="entry name" value="FitA-like_RHH"/>
</dbReference>
<gene>
    <name evidence="2" type="ORF">SAMN02745119_00415</name>
</gene>
<reference evidence="3" key="1">
    <citation type="submission" date="2017-02" db="EMBL/GenBank/DDBJ databases">
        <authorList>
            <person name="Varghese N."/>
            <person name="Submissions S."/>
        </authorList>
    </citation>
    <scope>NUCLEOTIDE SEQUENCE [LARGE SCALE GENOMIC DNA]</scope>
    <source>
        <strain evidence="3">ATCC BAA-34</strain>
    </source>
</reference>
<feature type="domain" description="Antitoxin FitA-like ribbon-helix-helix" evidence="1">
    <location>
        <begin position="2"/>
        <end position="39"/>
    </location>
</feature>
<dbReference type="STRING" id="115783.SAMN02745119_00415"/>
<proteinExistence type="predicted"/>
<dbReference type="Pfam" id="PF22513">
    <property type="entry name" value="FitA-like_RHH"/>
    <property type="match status" value="1"/>
</dbReference>
<accession>A0A1T4K9T3</accession>
<protein>
    <recommendedName>
        <fullName evidence="1">Antitoxin FitA-like ribbon-helix-helix domain-containing protein</fullName>
    </recommendedName>
</protein>
<evidence type="ECO:0000259" key="1">
    <source>
        <dbReference type="Pfam" id="PF22513"/>
    </source>
</evidence>
<dbReference type="GO" id="GO:0006355">
    <property type="term" value="P:regulation of DNA-templated transcription"/>
    <property type="evidence" value="ECO:0007669"/>
    <property type="project" value="InterPro"/>
</dbReference>
<evidence type="ECO:0000313" key="3">
    <source>
        <dbReference type="Proteomes" id="UP000190102"/>
    </source>
</evidence>
<sequence>MASLTIRNLDESLKTKLRLQSAQHGCSMEAEVRNILRQVLLPSSAPADFAARINQRFTGLDADVLPIPERQETRTPPDTDL</sequence>
<dbReference type="InterPro" id="IPR013321">
    <property type="entry name" value="Arc_rbn_hlx_hlx"/>
</dbReference>
<name>A0A1T4K9T3_9BACT</name>
<keyword evidence="3" id="KW-1185">Reference proteome</keyword>
<dbReference type="AlphaFoldDB" id="A0A1T4K9T3"/>
<evidence type="ECO:0000313" key="2">
    <source>
        <dbReference type="EMBL" id="SJZ39097.1"/>
    </source>
</evidence>
<dbReference type="Proteomes" id="UP000190102">
    <property type="component" value="Unassembled WGS sequence"/>
</dbReference>
<dbReference type="EMBL" id="FUWR01000001">
    <property type="protein sequence ID" value="SJZ39097.1"/>
    <property type="molecule type" value="Genomic_DNA"/>
</dbReference>
<dbReference type="Gene3D" id="1.10.1220.10">
    <property type="entry name" value="Met repressor-like"/>
    <property type="match status" value="1"/>
</dbReference>
<dbReference type="OrthoDB" id="2389872at2"/>
<organism evidence="2 3">
    <name type="scientific">Trichlorobacter thiogenes</name>
    <dbReference type="NCBI Taxonomy" id="115783"/>
    <lineage>
        <taxon>Bacteria</taxon>
        <taxon>Pseudomonadati</taxon>
        <taxon>Thermodesulfobacteriota</taxon>
        <taxon>Desulfuromonadia</taxon>
        <taxon>Geobacterales</taxon>
        <taxon>Geobacteraceae</taxon>
        <taxon>Trichlorobacter</taxon>
    </lineage>
</organism>
<dbReference type="RefSeq" id="WP_078788704.1">
    <property type="nucleotide sequence ID" value="NZ_FUWR01000001.1"/>
</dbReference>